<proteinExistence type="predicted"/>
<dbReference type="InterPro" id="IPR000015">
    <property type="entry name" value="Fimb_usher"/>
</dbReference>
<dbReference type="eggNOG" id="COG3188">
    <property type="taxonomic scope" value="Bacteria"/>
</dbReference>
<evidence type="ECO:0000313" key="2">
    <source>
        <dbReference type="Proteomes" id="UP000023785"/>
    </source>
</evidence>
<dbReference type="PANTHER" id="PTHR30451">
    <property type="entry name" value="OUTER MEMBRANE USHER PROTEIN"/>
    <property type="match status" value="1"/>
</dbReference>
<evidence type="ECO:0000313" key="1">
    <source>
        <dbReference type="EMBL" id="ESK37305.1"/>
    </source>
</evidence>
<dbReference type="AlphaFoldDB" id="V2TND3"/>
<protein>
    <submittedName>
        <fullName evidence="1">Uncharacterized protein</fullName>
    </submittedName>
</protein>
<dbReference type="Proteomes" id="UP000023785">
    <property type="component" value="Unassembled WGS sequence"/>
</dbReference>
<dbReference type="Gene3D" id="2.60.40.2610">
    <property type="entry name" value="Outer membrane usher protein FimD, plug domain"/>
    <property type="match status" value="1"/>
</dbReference>
<name>V2TND3_9GAMM</name>
<dbReference type="HOGENOM" id="CLU_009120_6_1_6"/>
<comment type="caution">
    <text evidence="1">The sequence shown here is derived from an EMBL/GenBank/DDBJ whole genome shotgun (WGS) entry which is preliminary data.</text>
</comment>
<accession>V2TND3</accession>
<dbReference type="OrthoDB" id="8587at2"/>
<reference evidence="1 2" key="1">
    <citation type="submission" date="2013-10" db="EMBL/GenBank/DDBJ databases">
        <title>The Genome Sequence of Acinetobacter nectaris CIP 110549.</title>
        <authorList>
            <consortium name="The Broad Institute Genomics Platform"/>
            <consortium name="The Broad Institute Genome Sequencing Center for Infectious Disease"/>
            <person name="Cerqueira G."/>
            <person name="Feldgarden M."/>
            <person name="Courvalin P."/>
            <person name="Grillot-Courvalin C."/>
            <person name="Clermont D."/>
            <person name="Rocha E."/>
            <person name="Yoon E.-J."/>
            <person name="Nemec A."/>
            <person name="Young S.K."/>
            <person name="Zeng Q."/>
            <person name="Gargeya S."/>
            <person name="Fitzgerald M."/>
            <person name="Abouelleil A."/>
            <person name="Alvarado L."/>
            <person name="Berlin A.M."/>
            <person name="Chapman S.B."/>
            <person name="Gainer-Dewar J."/>
            <person name="Goldberg J."/>
            <person name="Gnerre S."/>
            <person name="Griggs A."/>
            <person name="Gujja S."/>
            <person name="Hansen M."/>
            <person name="Howarth C."/>
            <person name="Imamovic A."/>
            <person name="Ireland A."/>
            <person name="Larimer J."/>
            <person name="McCowan C."/>
            <person name="Murphy C."/>
            <person name="Pearson M."/>
            <person name="Poon T.W."/>
            <person name="Priest M."/>
            <person name="Roberts A."/>
            <person name="Saif S."/>
            <person name="Shea T."/>
            <person name="Sykes S."/>
            <person name="Wortman J."/>
            <person name="Nusbaum C."/>
            <person name="Birren B."/>
        </authorList>
    </citation>
    <scope>NUCLEOTIDE SEQUENCE [LARGE SCALE GENOMIC DNA]</scope>
    <source>
        <strain evidence="1 2">CIP 110549</strain>
    </source>
</reference>
<dbReference type="EMBL" id="AYER01000010">
    <property type="protein sequence ID" value="ESK37305.1"/>
    <property type="molecule type" value="Genomic_DNA"/>
</dbReference>
<organism evidence="1 2">
    <name type="scientific">Acinetobacter nectaris CIP 110549</name>
    <dbReference type="NCBI Taxonomy" id="1392540"/>
    <lineage>
        <taxon>Bacteria</taxon>
        <taxon>Pseudomonadati</taxon>
        <taxon>Pseudomonadota</taxon>
        <taxon>Gammaproteobacteria</taxon>
        <taxon>Moraxellales</taxon>
        <taxon>Moraxellaceae</taxon>
        <taxon>Acinetobacter</taxon>
    </lineage>
</organism>
<dbReference type="Pfam" id="PF00577">
    <property type="entry name" value="Usher"/>
    <property type="match status" value="1"/>
</dbReference>
<dbReference type="PANTHER" id="PTHR30451:SF5">
    <property type="entry name" value="SLR0019 PROTEIN"/>
    <property type="match status" value="1"/>
</dbReference>
<dbReference type="GO" id="GO:0009297">
    <property type="term" value="P:pilus assembly"/>
    <property type="evidence" value="ECO:0007669"/>
    <property type="project" value="InterPro"/>
</dbReference>
<dbReference type="GO" id="GO:0009279">
    <property type="term" value="C:cell outer membrane"/>
    <property type="evidence" value="ECO:0007669"/>
    <property type="project" value="TreeGrafter"/>
</dbReference>
<sequence length="809" mass="89229">MVQYSAKKVFIYFLLLSSLDHRGYADSFIDSTDAIVPTVPPSGVASLVSKKNDDTRTLLFLSIFVNQAAYKDLIAVKQDRAGKLYIRAQDLRLLRLLINSSIADNELIPLDSIEGISFSYSPNEQSLFIKASPDQLSTYTFDLETNNVSKNFENINTINALILNYNIYTNYFNHHYALTSNQDITYSTNSGNLNTGFLYSNSTKDSQLQHFIRLDTKWQHINPTKISQYTIGDFNSNTTDWGSSTRLAGFQWSSAYSQRPDIITTAMPSFSGSAVLPSTLDLYVNQQRIFSGNVPSGRFDIKQIPYISGNEVTLVTTDETGHQVIKKEPYYYSAKLLNTEIKEFSVDVGIPRYNYGLLSNNYNAHTVLSSGSFRYGYNPLITLSGGSEVSTDGLINLGMGGITKFLGRSVFNTSIAMSHYKNNFGGLAQIGIDSQISPTMTFNTSYQETLNKYANLAYVSEQKYQKNTDSFKSTAFAQKILRAGISYSPIPNYSLTLGYNQISSDNSINQLLSMNLNGNMSQNWSFYLSGYTGLTKKNNSAFLAVRYSPSMKFNATTSTTLNDNTVSYRQEFSGSNISNNRVGAFSGGGAIESNGASYDSSLYGSYMGNYNTIAGTYAENNNNRQVAVSLSGSVIAASRKIFFANQIGNGFAIVNNAGPKSQVLNGGVNLGQTDAKGKFLITNLNPYQTQFIYIDPTNLPLDWSLNSTEKSTIIGYKQGVNLDFGAHESAKGLIKIIDKSGRVIAPGYAVLVNGKDSAIVGYDGQVFLENIQKNNILLVDLLDKGECTIEFSYAKSKKLFNMLGTYMCK</sequence>
<dbReference type="STRING" id="1392540.P256_02360"/>
<dbReference type="Gene3D" id="2.60.40.3110">
    <property type="match status" value="1"/>
</dbReference>
<gene>
    <name evidence="1" type="ORF">P256_02360</name>
</gene>
<dbReference type="PATRIC" id="fig|1392540.3.peg.2279"/>
<dbReference type="GO" id="GO:0015473">
    <property type="term" value="F:fimbrial usher porin activity"/>
    <property type="evidence" value="ECO:0007669"/>
    <property type="project" value="InterPro"/>
</dbReference>
<dbReference type="InterPro" id="IPR042186">
    <property type="entry name" value="FimD_plug_dom"/>
</dbReference>
<dbReference type="RefSeq" id="WP_023273970.1">
    <property type="nucleotide sequence ID" value="NZ_KI530736.1"/>
</dbReference>
<keyword evidence="2" id="KW-1185">Reference proteome</keyword>